<name>A0A0U5FXA3_ASPCI</name>
<evidence type="ECO:0000259" key="1">
    <source>
        <dbReference type="Pfam" id="PF13649"/>
    </source>
</evidence>
<keyword evidence="3" id="KW-1185">Reference proteome</keyword>
<dbReference type="STRING" id="454130.A0A0U5FXA3"/>
<reference evidence="3" key="1">
    <citation type="journal article" date="2016" name="Genome Announc.">
        <title>Draft genome sequences of fungus Aspergillus calidoustus.</title>
        <authorList>
            <person name="Horn F."/>
            <person name="Linde J."/>
            <person name="Mattern D.J."/>
            <person name="Walther G."/>
            <person name="Guthke R."/>
            <person name="Scherlach K."/>
            <person name="Martin K."/>
            <person name="Brakhage A.A."/>
            <person name="Petzke L."/>
            <person name="Valiante V."/>
        </authorList>
    </citation>
    <scope>NUCLEOTIDE SEQUENCE [LARGE SCALE GENOMIC DNA]</scope>
    <source>
        <strain evidence="3">SF006504</strain>
    </source>
</reference>
<organism evidence="2 3">
    <name type="scientific">Aspergillus calidoustus</name>
    <dbReference type="NCBI Taxonomy" id="454130"/>
    <lineage>
        <taxon>Eukaryota</taxon>
        <taxon>Fungi</taxon>
        <taxon>Dikarya</taxon>
        <taxon>Ascomycota</taxon>
        <taxon>Pezizomycotina</taxon>
        <taxon>Eurotiomycetes</taxon>
        <taxon>Eurotiomycetidae</taxon>
        <taxon>Eurotiales</taxon>
        <taxon>Aspergillaceae</taxon>
        <taxon>Aspergillus</taxon>
        <taxon>Aspergillus subgen. Nidulantes</taxon>
    </lineage>
</organism>
<dbReference type="SUPFAM" id="SSF53335">
    <property type="entry name" value="S-adenosyl-L-methionine-dependent methyltransferases"/>
    <property type="match status" value="1"/>
</dbReference>
<dbReference type="OrthoDB" id="2013972at2759"/>
<dbReference type="InterPro" id="IPR041698">
    <property type="entry name" value="Methyltransf_25"/>
</dbReference>
<gene>
    <name evidence="2" type="ORF">ASPCAL05324</name>
</gene>
<dbReference type="Gene3D" id="3.40.50.150">
    <property type="entry name" value="Vaccinia Virus protein VP39"/>
    <property type="match status" value="1"/>
</dbReference>
<dbReference type="Proteomes" id="UP000054771">
    <property type="component" value="Unassembled WGS sequence"/>
</dbReference>
<dbReference type="CDD" id="cd02440">
    <property type="entry name" value="AdoMet_MTases"/>
    <property type="match status" value="1"/>
</dbReference>
<dbReference type="AlphaFoldDB" id="A0A0U5FXA3"/>
<proteinExistence type="predicted"/>
<dbReference type="Pfam" id="PF13649">
    <property type="entry name" value="Methyltransf_25"/>
    <property type="match status" value="1"/>
</dbReference>
<dbReference type="PANTHER" id="PTHR43591">
    <property type="entry name" value="METHYLTRANSFERASE"/>
    <property type="match status" value="1"/>
</dbReference>
<dbReference type="OMA" id="TLAFTTW"/>
<dbReference type="InterPro" id="IPR029063">
    <property type="entry name" value="SAM-dependent_MTases_sf"/>
</dbReference>
<evidence type="ECO:0000313" key="3">
    <source>
        <dbReference type="Proteomes" id="UP000054771"/>
    </source>
</evidence>
<protein>
    <recommendedName>
        <fullName evidence="1">Methyltransferase domain-containing protein</fullName>
    </recommendedName>
</protein>
<accession>A0A0U5FXA3</accession>
<sequence length="290" mass="31703">MAAQYSRCARASDSFAGPLVEASGIAHSPLHPLVVFDTACGTGVIGSTLYGTLPREKTRNWELLCGDMSPHMLAYTEQRVKDEGWTNVEARIIDAQDTKLPSGRYTHVFAAFAFNLFSDPQAGLREALRVLQPKGTLAISVWKEGTDPSALHPQDTLLTTVSGNWFPITRAAIATLPGNLPYPSQTELNSIYNSGWDDPERIAEFLAEAGFTDIDVTTGDKKIAMPLDDLAEACLMVNPIILGRFWTQEQRDQYAHLVPGVVKRYIESLFGKEGTGYLEATAIIAVARKG</sequence>
<feature type="domain" description="Methyltransferase" evidence="1">
    <location>
        <begin position="35"/>
        <end position="135"/>
    </location>
</feature>
<dbReference type="EMBL" id="CDMC01000004">
    <property type="protein sequence ID" value="CEL04193.1"/>
    <property type="molecule type" value="Genomic_DNA"/>
</dbReference>
<evidence type="ECO:0000313" key="2">
    <source>
        <dbReference type="EMBL" id="CEL04193.1"/>
    </source>
</evidence>